<keyword evidence="3" id="KW-0808">Transferase</keyword>
<dbReference type="Pfam" id="PF13439">
    <property type="entry name" value="Glyco_transf_4"/>
    <property type="match status" value="1"/>
</dbReference>
<proteinExistence type="predicted"/>
<dbReference type="GO" id="GO:0016757">
    <property type="term" value="F:glycosyltransferase activity"/>
    <property type="evidence" value="ECO:0007669"/>
    <property type="project" value="UniProtKB-ARBA"/>
</dbReference>
<evidence type="ECO:0000256" key="1">
    <source>
        <dbReference type="SAM" id="MobiDB-lite"/>
    </source>
</evidence>
<dbReference type="EMBL" id="WTYM01000052">
    <property type="protein sequence ID" value="MXO60536.1"/>
    <property type="molecule type" value="Genomic_DNA"/>
</dbReference>
<dbReference type="OrthoDB" id="9790710at2"/>
<dbReference type="Proteomes" id="UP000433652">
    <property type="component" value="Unassembled WGS sequence"/>
</dbReference>
<dbReference type="InterPro" id="IPR050194">
    <property type="entry name" value="Glycosyltransferase_grp1"/>
</dbReference>
<dbReference type="Pfam" id="PF13692">
    <property type="entry name" value="Glyco_trans_1_4"/>
    <property type="match status" value="1"/>
</dbReference>
<keyword evidence="4" id="KW-1185">Reference proteome</keyword>
<dbReference type="SUPFAM" id="SSF53756">
    <property type="entry name" value="UDP-Glycosyltransferase/glycogen phosphorylase"/>
    <property type="match status" value="1"/>
</dbReference>
<protein>
    <submittedName>
        <fullName evidence="3">Glycosyltransferase</fullName>
    </submittedName>
</protein>
<sequence length="354" mass="38362">MRIALVTDAWLPQVNGVVRTLMATVGELTRRGHTVAVIAPDQFRSVPCPTYPEIRLALAGARAVGLRLDQFAPDAVHLATEGPLGSAARRSCLHSGRPFTTAFHTQFPDYVARRTGLPAGLFWPLFRRFHRQSAGVMVATESVREQLRAHGIGNLRPWTRGVDISIFRPEIAPPGLFLGLPRPIQLYVGRVAPEKNIEAFLANEHPGSKVVVGDGPALDRLRSEWTEVHFLGRKIGLELAACYAGADVFVFPSRTDTFGLVMIEALACGTPVAAYPVCGPRDVLDARSGVMAERLEDAIAGALRLERSACLARARDFTWQASTDQFLAALEPLPPEEETAAPPEPGGESLPRAA</sequence>
<feature type="domain" description="Glycosyltransferase subfamily 4-like N-terminal" evidence="2">
    <location>
        <begin position="14"/>
        <end position="165"/>
    </location>
</feature>
<evidence type="ECO:0000313" key="3">
    <source>
        <dbReference type="EMBL" id="MXO60536.1"/>
    </source>
</evidence>
<dbReference type="PANTHER" id="PTHR45947">
    <property type="entry name" value="SULFOQUINOVOSYL TRANSFERASE SQD2"/>
    <property type="match status" value="1"/>
</dbReference>
<name>A0A6I4T036_9SPHN</name>
<reference evidence="3 4" key="1">
    <citation type="submission" date="2019-12" db="EMBL/GenBank/DDBJ databases">
        <title>Genomic-based taxomic classification of the family Erythrobacteraceae.</title>
        <authorList>
            <person name="Xu L."/>
        </authorList>
    </citation>
    <scope>NUCLEOTIDE SEQUENCE [LARGE SCALE GENOMIC DNA]</scope>
    <source>
        <strain evidence="3 4">MCCC 1K01500</strain>
    </source>
</reference>
<evidence type="ECO:0000313" key="4">
    <source>
        <dbReference type="Proteomes" id="UP000433652"/>
    </source>
</evidence>
<evidence type="ECO:0000259" key="2">
    <source>
        <dbReference type="Pfam" id="PF13439"/>
    </source>
</evidence>
<dbReference type="Gene3D" id="3.40.50.2000">
    <property type="entry name" value="Glycogen Phosphorylase B"/>
    <property type="match status" value="2"/>
</dbReference>
<dbReference type="InterPro" id="IPR028098">
    <property type="entry name" value="Glyco_trans_4-like_N"/>
</dbReference>
<dbReference type="AlphaFoldDB" id="A0A6I4T036"/>
<comment type="caution">
    <text evidence="3">The sequence shown here is derived from an EMBL/GenBank/DDBJ whole genome shotgun (WGS) entry which is preliminary data.</text>
</comment>
<gene>
    <name evidence="3" type="ORF">GRI89_13405</name>
</gene>
<dbReference type="PANTHER" id="PTHR45947:SF3">
    <property type="entry name" value="SULFOQUINOVOSYL TRANSFERASE SQD2"/>
    <property type="match status" value="1"/>
</dbReference>
<organism evidence="3 4">
    <name type="scientific">Croceibacterium salegens</name>
    <dbReference type="NCBI Taxonomy" id="1737568"/>
    <lineage>
        <taxon>Bacteria</taxon>
        <taxon>Pseudomonadati</taxon>
        <taxon>Pseudomonadota</taxon>
        <taxon>Alphaproteobacteria</taxon>
        <taxon>Sphingomonadales</taxon>
        <taxon>Erythrobacteraceae</taxon>
        <taxon>Croceibacterium</taxon>
    </lineage>
</organism>
<accession>A0A6I4T036</accession>
<dbReference type="RefSeq" id="WP_159796542.1">
    <property type="nucleotide sequence ID" value="NZ_WTYM01000052.1"/>
</dbReference>
<feature type="region of interest" description="Disordered" evidence="1">
    <location>
        <begin position="332"/>
        <end position="354"/>
    </location>
</feature>
<dbReference type="CDD" id="cd03814">
    <property type="entry name" value="GT4-like"/>
    <property type="match status" value="1"/>
</dbReference>